<dbReference type="Pfam" id="PF13266">
    <property type="entry name" value="DUF4057"/>
    <property type="match status" value="1"/>
</dbReference>
<dbReference type="PANTHER" id="PTHR31132:SF13">
    <property type="entry name" value="N-LYSINE METHYLTRANSFERASE"/>
    <property type="match status" value="1"/>
</dbReference>
<evidence type="ECO:0000313" key="4">
    <source>
        <dbReference type="EnsemblPlants" id="AES77289"/>
    </source>
</evidence>
<sequence length="62" mass="6549">MKEITGSGIFVANGEDEASEDGSANPSTNKIGICMYEQAIAGISHISFGEEECFTQKACFIA</sequence>
<dbReference type="PaxDb" id="3880-AES77289"/>
<evidence type="ECO:0000256" key="1">
    <source>
        <dbReference type="SAM" id="MobiDB-lite"/>
    </source>
</evidence>
<evidence type="ECO:0000313" key="5">
    <source>
        <dbReference type="Proteomes" id="UP000002051"/>
    </source>
</evidence>
<dbReference type="Proteomes" id="UP000002051">
    <property type="component" value="Unassembled WGS sequence"/>
</dbReference>
<protein>
    <submittedName>
        <fullName evidence="3">DUF4057 family protein</fullName>
    </submittedName>
</protein>
<dbReference type="PANTHER" id="PTHR31132">
    <property type="entry name" value="N-LYSINE METHYLTRANSFERASE"/>
    <property type="match status" value="1"/>
</dbReference>
<dbReference type="AlphaFoldDB" id="G7KXT3"/>
<dbReference type="EnsemblPlants" id="AES77289">
    <property type="protein sequence ID" value="AES77289"/>
    <property type="gene ID" value="MTR_7g008860"/>
</dbReference>
<organism evidence="3 5">
    <name type="scientific">Medicago truncatula</name>
    <name type="common">Barrel medic</name>
    <name type="synonym">Medicago tribuloides</name>
    <dbReference type="NCBI Taxonomy" id="3880"/>
    <lineage>
        <taxon>Eukaryota</taxon>
        <taxon>Viridiplantae</taxon>
        <taxon>Streptophyta</taxon>
        <taxon>Embryophyta</taxon>
        <taxon>Tracheophyta</taxon>
        <taxon>Spermatophyta</taxon>
        <taxon>Magnoliopsida</taxon>
        <taxon>eudicotyledons</taxon>
        <taxon>Gunneridae</taxon>
        <taxon>Pentapetalae</taxon>
        <taxon>rosids</taxon>
        <taxon>fabids</taxon>
        <taxon>Fabales</taxon>
        <taxon>Fabaceae</taxon>
        <taxon>Papilionoideae</taxon>
        <taxon>50 kb inversion clade</taxon>
        <taxon>NPAAA clade</taxon>
        <taxon>Hologalegina</taxon>
        <taxon>IRL clade</taxon>
        <taxon>Trifolieae</taxon>
        <taxon>Medicago</taxon>
    </lineage>
</organism>
<keyword evidence="5" id="KW-1185">Reference proteome</keyword>
<evidence type="ECO:0000313" key="3">
    <source>
        <dbReference type="EMBL" id="AES77289.1"/>
    </source>
</evidence>
<dbReference type="HOGENOM" id="CLU_2907498_0_0_1"/>
<reference evidence="4" key="3">
    <citation type="submission" date="2015-04" db="UniProtKB">
        <authorList>
            <consortium name="EnsemblPlants"/>
        </authorList>
    </citation>
    <scope>IDENTIFICATION</scope>
    <source>
        <strain evidence="4">cv. Jemalong A17</strain>
    </source>
</reference>
<accession>G7KXT3</accession>
<dbReference type="EMBL" id="CM001223">
    <property type="protein sequence ID" value="AES77289.1"/>
    <property type="molecule type" value="Genomic_DNA"/>
</dbReference>
<feature type="domain" description="DUF4057" evidence="2">
    <location>
        <begin position="1"/>
        <end position="57"/>
    </location>
</feature>
<gene>
    <name evidence="3" type="ordered locus">MTR_7g008860</name>
</gene>
<evidence type="ECO:0000259" key="2">
    <source>
        <dbReference type="Pfam" id="PF13266"/>
    </source>
</evidence>
<reference evidence="3 5" key="1">
    <citation type="journal article" date="2011" name="Nature">
        <title>The Medicago genome provides insight into the evolution of rhizobial symbioses.</title>
        <authorList>
            <person name="Young N.D."/>
            <person name="Debelle F."/>
            <person name="Oldroyd G.E."/>
            <person name="Geurts R."/>
            <person name="Cannon S.B."/>
            <person name="Udvardi M.K."/>
            <person name="Benedito V.A."/>
            <person name="Mayer K.F."/>
            <person name="Gouzy J."/>
            <person name="Schoof H."/>
            <person name="Van de Peer Y."/>
            <person name="Proost S."/>
            <person name="Cook D.R."/>
            <person name="Meyers B.C."/>
            <person name="Spannagl M."/>
            <person name="Cheung F."/>
            <person name="De Mita S."/>
            <person name="Krishnakumar V."/>
            <person name="Gundlach H."/>
            <person name="Zhou S."/>
            <person name="Mudge J."/>
            <person name="Bharti A.K."/>
            <person name="Murray J.D."/>
            <person name="Naoumkina M.A."/>
            <person name="Rosen B."/>
            <person name="Silverstein K.A."/>
            <person name="Tang H."/>
            <person name="Rombauts S."/>
            <person name="Zhao P.X."/>
            <person name="Zhou P."/>
            <person name="Barbe V."/>
            <person name="Bardou P."/>
            <person name="Bechner M."/>
            <person name="Bellec A."/>
            <person name="Berger A."/>
            <person name="Berges H."/>
            <person name="Bidwell S."/>
            <person name="Bisseling T."/>
            <person name="Choisne N."/>
            <person name="Couloux A."/>
            <person name="Denny R."/>
            <person name="Deshpande S."/>
            <person name="Dai X."/>
            <person name="Doyle J.J."/>
            <person name="Dudez A.M."/>
            <person name="Farmer A.D."/>
            <person name="Fouteau S."/>
            <person name="Franken C."/>
            <person name="Gibelin C."/>
            <person name="Gish J."/>
            <person name="Goldstein S."/>
            <person name="Gonzalez A.J."/>
            <person name="Green P.J."/>
            <person name="Hallab A."/>
            <person name="Hartog M."/>
            <person name="Hua A."/>
            <person name="Humphray S.J."/>
            <person name="Jeong D.H."/>
            <person name="Jing Y."/>
            <person name="Jocker A."/>
            <person name="Kenton S.M."/>
            <person name="Kim D.J."/>
            <person name="Klee K."/>
            <person name="Lai H."/>
            <person name="Lang C."/>
            <person name="Lin S."/>
            <person name="Macmil S.L."/>
            <person name="Magdelenat G."/>
            <person name="Matthews L."/>
            <person name="McCorrison J."/>
            <person name="Monaghan E.L."/>
            <person name="Mun J.H."/>
            <person name="Najar F.Z."/>
            <person name="Nicholson C."/>
            <person name="Noirot C."/>
            <person name="O'Bleness M."/>
            <person name="Paule C.R."/>
            <person name="Poulain J."/>
            <person name="Prion F."/>
            <person name="Qin B."/>
            <person name="Qu C."/>
            <person name="Retzel E.F."/>
            <person name="Riddle C."/>
            <person name="Sallet E."/>
            <person name="Samain S."/>
            <person name="Samson N."/>
            <person name="Sanders I."/>
            <person name="Saurat O."/>
            <person name="Scarpelli C."/>
            <person name="Schiex T."/>
            <person name="Segurens B."/>
            <person name="Severin A.J."/>
            <person name="Sherrier D.J."/>
            <person name="Shi R."/>
            <person name="Sims S."/>
            <person name="Singer S.R."/>
            <person name="Sinharoy S."/>
            <person name="Sterck L."/>
            <person name="Viollet A."/>
            <person name="Wang B.B."/>
            <person name="Wang K."/>
            <person name="Wang M."/>
            <person name="Wang X."/>
            <person name="Warfsmann J."/>
            <person name="Weissenbach J."/>
            <person name="White D.D."/>
            <person name="White J.D."/>
            <person name="Wiley G.B."/>
            <person name="Wincker P."/>
            <person name="Xing Y."/>
            <person name="Yang L."/>
            <person name="Yao Z."/>
            <person name="Ying F."/>
            <person name="Zhai J."/>
            <person name="Zhou L."/>
            <person name="Zuber A."/>
            <person name="Denarie J."/>
            <person name="Dixon R.A."/>
            <person name="May G.D."/>
            <person name="Schwartz D.C."/>
            <person name="Rogers J."/>
            <person name="Quetier F."/>
            <person name="Town C.D."/>
            <person name="Roe B.A."/>
        </authorList>
    </citation>
    <scope>NUCLEOTIDE SEQUENCE [LARGE SCALE GENOMIC DNA]</scope>
    <source>
        <strain evidence="3">A17</strain>
        <strain evidence="4 5">cv. Jemalong A17</strain>
    </source>
</reference>
<feature type="region of interest" description="Disordered" evidence="1">
    <location>
        <begin position="1"/>
        <end position="25"/>
    </location>
</feature>
<proteinExistence type="predicted"/>
<name>G7KXT3_MEDTR</name>
<reference evidence="3 5" key="2">
    <citation type="journal article" date="2014" name="BMC Genomics">
        <title>An improved genome release (version Mt4.0) for the model legume Medicago truncatula.</title>
        <authorList>
            <person name="Tang H."/>
            <person name="Krishnakumar V."/>
            <person name="Bidwell S."/>
            <person name="Rosen B."/>
            <person name="Chan A."/>
            <person name="Zhou S."/>
            <person name="Gentzbittel L."/>
            <person name="Childs K.L."/>
            <person name="Yandell M."/>
            <person name="Gundlach H."/>
            <person name="Mayer K.F."/>
            <person name="Schwartz D.C."/>
            <person name="Town C.D."/>
        </authorList>
    </citation>
    <scope>GENOME REANNOTATION</scope>
    <source>
        <strain evidence="4 5">cv. Jemalong A17</strain>
    </source>
</reference>
<dbReference type="InterPro" id="IPR025131">
    <property type="entry name" value="DUF4057"/>
</dbReference>